<evidence type="ECO:0000256" key="1">
    <source>
        <dbReference type="SAM" id="Phobius"/>
    </source>
</evidence>
<keyword evidence="1" id="KW-1133">Transmembrane helix</keyword>
<proteinExistence type="predicted"/>
<feature type="transmembrane region" description="Helical" evidence="1">
    <location>
        <begin position="218"/>
        <end position="237"/>
    </location>
</feature>
<accession>A0A443JEN2</accession>
<name>A0A443JEN2_9MICO</name>
<keyword evidence="1" id="KW-0812">Transmembrane</keyword>
<evidence type="ECO:0000313" key="2">
    <source>
        <dbReference type="EMBL" id="RWR18853.1"/>
    </source>
</evidence>
<feature type="transmembrane region" description="Helical" evidence="1">
    <location>
        <begin position="166"/>
        <end position="188"/>
    </location>
</feature>
<comment type="caution">
    <text evidence="2">The sequence shown here is derived from an EMBL/GenBank/DDBJ whole genome shotgun (WGS) entry which is preliminary data.</text>
</comment>
<dbReference type="AlphaFoldDB" id="A0A443JEN2"/>
<organism evidence="2 3">
    <name type="scientific">Microbacterium enclense</name>
    <dbReference type="NCBI Taxonomy" id="993073"/>
    <lineage>
        <taxon>Bacteria</taxon>
        <taxon>Bacillati</taxon>
        <taxon>Actinomycetota</taxon>
        <taxon>Actinomycetes</taxon>
        <taxon>Micrococcales</taxon>
        <taxon>Microbacteriaceae</taxon>
        <taxon>Microbacterium</taxon>
    </lineage>
</organism>
<dbReference type="OrthoDB" id="4931286at2"/>
<sequence length="242" mass="24463">MIGVIRAEVLRAHSGANTLAVLLLAAFIPVIVLTSDDTLGRMTSLDADTAAALTFAPLAWSFVAAAFAGSFGVTREFYYVSAGRTVVHSGFRRVFVGKQIAAVLVGLALTVGVAAAWCVVAAIVLGVNGLTLAATADVVRVVLGALPGAVLGAVMGASIGWIVGNYYATAAIVLAGPIALELALLGTAPDVARFLPGLSLAALASPQNHPGLLEPGPAVAVAVAWTLLLVAGGWVVGRRRFA</sequence>
<dbReference type="EMBL" id="RBZY01000027">
    <property type="protein sequence ID" value="RWR18853.1"/>
    <property type="molecule type" value="Genomic_DNA"/>
</dbReference>
<keyword evidence="1" id="KW-0472">Membrane</keyword>
<reference evidence="2 3" key="1">
    <citation type="journal article" date="2018" name="Front. Microbiol.">
        <title>Novel Insights Into Bacterial Dimethylsulfoniopropionate Catabolism in the East China Sea.</title>
        <authorList>
            <person name="Liu J."/>
            <person name="Liu J."/>
            <person name="Zhang S.H."/>
            <person name="Liang J."/>
            <person name="Lin H."/>
            <person name="Song D."/>
            <person name="Yang G.P."/>
            <person name="Todd J.D."/>
            <person name="Zhang X.H."/>
        </authorList>
    </citation>
    <scope>NUCLEOTIDE SEQUENCE [LARGE SCALE GENOMIC DNA]</scope>
    <source>
        <strain evidence="2 3">ZYFD042</strain>
    </source>
</reference>
<protein>
    <submittedName>
        <fullName evidence="2">ABC transporter permease</fullName>
    </submittedName>
</protein>
<evidence type="ECO:0000313" key="3">
    <source>
        <dbReference type="Proteomes" id="UP000285970"/>
    </source>
</evidence>
<feature type="transmembrane region" description="Helical" evidence="1">
    <location>
        <begin position="138"/>
        <end position="159"/>
    </location>
</feature>
<gene>
    <name evidence="2" type="ORF">D8Y23_08780</name>
</gene>
<feature type="transmembrane region" description="Helical" evidence="1">
    <location>
        <begin position="52"/>
        <end position="74"/>
    </location>
</feature>
<feature type="transmembrane region" description="Helical" evidence="1">
    <location>
        <begin position="100"/>
        <end position="126"/>
    </location>
</feature>
<dbReference type="Proteomes" id="UP000285970">
    <property type="component" value="Unassembled WGS sequence"/>
</dbReference>
<feature type="transmembrane region" description="Helical" evidence="1">
    <location>
        <begin position="12"/>
        <end position="32"/>
    </location>
</feature>
<dbReference type="RefSeq" id="WP_128217774.1">
    <property type="nucleotide sequence ID" value="NZ_RBZY01000027.1"/>
</dbReference>